<reference evidence="1" key="3">
    <citation type="submission" date="2025-09" db="UniProtKB">
        <authorList>
            <consortium name="Ensembl"/>
        </authorList>
    </citation>
    <scope>IDENTIFICATION</scope>
</reference>
<dbReference type="GO" id="GO:1990756">
    <property type="term" value="F:ubiquitin-like ligase-substrate adaptor activity"/>
    <property type="evidence" value="ECO:0007669"/>
    <property type="project" value="TreeGrafter"/>
</dbReference>
<dbReference type="Proteomes" id="UP000314982">
    <property type="component" value="Unassembled WGS sequence"/>
</dbReference>
<dbReference type="Ensembl" id="ENSHHUT00000041298.1">
    <property type="protein sequence ID" value="ENSHHUP00000039753.1"/>
    <property type="gene ID" value="ENSHHUG00000024650.1"/>
</dbReference>
<protein>
    <submittedName>
        <fullName evidence="1">Uncharacterized protein</fullName>
    </submittedName>
</protein>
<keyword evidence="2" id="KW-1185">Reference proteome</keyword>
<evidence type="ECO:0000313" key="2">
    <source>
        <dbReference type="Proteomes" id="UP000314982"/>
    </source>
</evidence>
<accession>A0A4W5MPM4</accession>
<dbReference type="GeneTree" id="ENSGT00390000016223"/>
<dbReference type="PANTHER" id="PTHR22874:SF1">
    <property type="entry name" value="ACTIVATING MOLECULE IN BECN1-REGULATED AUTOPHAGY PROTEIN 1"/>
    <property type="match status" value="1"/>
</dbReference>
<dbReference type="InterPro" id="IPR052596">
    <property type="entry name" value="AMBRA1_autophagy"/>
</dbReference>
<organism evidence="1 2">
    <name type="scientific">Hucho hucho</name>
    <name type="common">huchen</name>
    <dbReference type="NCBI Taxonomy" id="62062"/>
    <lineage>
        <taxon>Eukaryota</taxon>
        <taxon>Metazoa</taxon>
        <taxon>Chordata</taxon>
        <taxon>Craniata</taxon>
        <taxon>Vertebrata</taxon>
        <taxon>Euteleostomi</taxon>
        <taxon>Actinopterygii</taxon>
        <taxon>Neopterygii</taxon>
        <taxon>Teleostei</taxon>
        <taxon>Protacanthopterygii</taxon>
        <taxon>Salmoniformes</taxon>
        <taxon>Salmonidae</taxon>
        <taxon>Salmoninae</taxon>
        <taxon>Hucho</taxon>
    </lineage>
</organism>
<evidence type="ECO:0000313" key="1">
    <source>
        <dbReference type="Ensembl" id="ENSHHUP00000039753.1"/>
    </source>
</evidence>
<sequence>MRTSHLLPSVNVLVQNCKIYNDASDISADGQLLAVFIPSSQRGFPDEGILAIYSLAPHNLGEMLYSKRFGPNAISVSLSPMGHYVMVGLASRRILLHHNTDHMVAQVLRLQQPHDGETSMRRMFDVVYPMAADQRRHVSINSARWLPEPGLGLCLRYQQGRPSHLQTCRCEMPSQTEMAPLSTVSPYLLSTTIEVVVPVGAVTESDQAGPP</sequence>
<proteinExistence type="predicted"/>
<reference evidence="1" key="2">
    <citation type="submission" date="2025-08" db="UniProtKB">
        <authorList>
            <consortium name="Ensembl"/>
        </authorList>
    </citation>
    <scope>IDENTIFICATION</scope>
</reference>
<dbReference type="GO" id="GO:0000423">
    <property type="term" value="P:mitophagy"/>
    <property type="evidence" value="ECO:0007669"/>
    <property type="project" value="TreeGrafter"/>
</dbReference>
<dbReference type="GO" id="GO:0000045">
    <property type="term" value="P:autophagosome assembly"/>
    <property type="evidence" value="ECO:0007669"/>
    <property type="project" value="TreeGrafter"/>
</dbReference>
<dbReference type="AlphaFoldDB" id="A0A4W5MPM4"/>
<reference evidence="2" key="1">
    <citation type="submission" date="2018-06" db="EMBL/GenBank/DDBJ databases">
        <title>Genome assembly of Danube salmon.</title>
        <authorList>
            <person name="Macqueen D.J."/>
            <person name="Gundappa M.K."/>
        </authorList>
    </citation>
    <scope>NUCLEOTIDE SEQUENCE [LARGE SCALE GENOMIC DNA]</scope>
</reference>
<dbReference type="PANTHER" id="PTHR22874">
    <property type="entry name" value="ACTIVATING MOLECULE IN BECN1-REGULATED AUTOPHAGY PROTEIN 1"/>
    <property type="match status" value="1"/>
</dbReference>
<name>A0A4W5MPM4_9TELE</name>
<dbReference type="GO" id="GO:0080008">
    <property type="term" value="C:Cul4-RING E3 ubiquitin ligase complex"/>
    <property type="evidence" value="ECO:0007669"/>
    <property type="project" value="TreeGrafter"/>
</dbReference>